<dbReference type="Proteomes" id="UP001282336">
    <property type="component" value="Unassembled WGS sequence"/>
</dbReference>
<proteinExistence type="predicted"/>
<dbReference type="AntiFam" id="ANF00264">
    <property type="entry name" value="Spurious protein deried frameshifted phage protein"/>
</dbReference>
<dbReference type="RefSeq" id="WP_319626563.1">
    <property type="nucleotide sequence ID" value="NZ_JAWXRB010000009.1"/>
</dbReference>
<protein>
    <recommendedName>
        <fullName evidence="3">DUF957 domain-containing protein</fullName>
    </recommendedName>
</protein>
<evidence type="ECO:0008006" key="3">
    <source>
        <dbReference type="Google" id="ProtNLM"/>
    </source>
</evidence>
<dbReference type="AlphaFoldDB" id="A0AAJ2VSQ2"/>
<accession>A0AAJ2VSQ2</accession>
<name>A0AAJ2VSQ2_9ENTR</name>
<evidence type="ECO:0000313" key="1">
    <source>
        <dbReference type="EMBL" id="MDX6029923.1"/>
    </source>
</evidence>
<sequence>MTRKLTTAEGLEILALWLEDNVNCESDLCFDDPEIGTDSEMLLPCVQAALKLVKATMTTQPESALCIRAQGDANSYVLLKEQNWFAHVLMNGEMTVQQQEMHLKSMIAGVRNED</sequence>
<organism evidence="1 2">
    <name type="scientific">Scandinavium lactucae</name>
    <dbReference type="NCBI Taxonomy" id="3095028"/>
    <lineage>
        <taxon>Bacteria</taxon>
        <taxon>Pseudomonadati</taxon>
        <taxon>Pseudomonadota</taxon>
        <taxon>Gammaproteobacteria</taxon>
        <taxon>Enterobacterales</taxon>
        <taxon>Enterobacteriaceae</taxon>
        <taxon>Scandinavium</taxon>
    </lineage>
</organism>
<reference evidence="1" key="1">
    <citation type="submission" date="2023-11" db="EMBL/GenBank/DDBJ databases">
        <title>Scandinavium wanjuensis sp. nov., isolated from lettuce South Korea.</title>
        <authorList>
            <person name="Park J."/>
            <person name="Park S."/>
            <person name="Oh K.K."/>
            <person name="Cho G.S."/>
            <person name="Franz C.M.A.P."/>
        </authorList>
    </citation>
    <scope>NUCLEOTIDE SEQUENCE</scope>
    <source>
        <strain evidence="1">V105_12</strain>
    </source>
</reference>
<comment type="caution">
    <text evidence="1">The sequence shown here is derived from an EMBL/GenBank/DDBJ whole genome shotgun (WGS) entry which is preliminary data.</text>
</comment>
<dbReference type="EMBL" id="JAWXRC010000003">
    <property type="protein sequence ID" value="MDX6029923.1"/>
    <property type="molecule type" value="Genomic_DNA"/>
</dbReference>
<gene>
    <name evidence="1" type="ORF">SIL20_00075</name>
</gene>
<evidence type="ECO:0000313" key="2">
    <source>
        <dbReference type="Proteomes" id="UP001282336"/>
    </source>
</evidence>